<evidence type="ECO:0000256" key="5">
    <source>
        <dbReference type="ARBA" id="ARBA00039279"/>
    </source>
</evidence>
<dbReference type="InterPro" id="IPR036388">
    <property type="entry name" value="WH-like_DNA-bd_sf"/>
</dbReference>
<dbReference type="GO" id="GO:0000976">
    <property type="term" value="F:transcription cis-regulatory region binding"/>
    <property type="evidence" value="ECO:0007669"/>
    <property type="project" value="TreeGrafter"/>
</dbReference>
<organism evidence="8 9">
    <name type="scientific">Maritimibacter fusiformis</name>
    <dbReference type="NCBI Taxonomy" id="2603819"/>
    <lineage>
        <taxon>Bacteria</taxon>
        <taxon>Pseudomonadati</taxon>
        <taxon>Pseudomonadota</taxon>
        <taxon>Alphaproteobacteria</taxon>
        <taxon>Rhodobacterales</taxon>
        <taxon>Roseobacteraceae</taxon>
        <taxon>Maritimibacter</taxon>
    </lineage>
</organism>
<dbReference type="Pfam" id="PF00126">
    <property type="entry name" value="HTH_1"/>
    <property type="match status" value="1"/>
</dbReference>
<accession>A0A5D0R807</accession>
<evidence type="ECO:0000259" key="7">
    <source>
        <dbReference type="PROSITE" id="PS50931"/>
    </source>
</evidence>
<keyword evidence="3" id="KW-0238">DNA-binding</keyword>
<evidence type="ECO:0000256" key="4">
    <source>
        <dbReference type="ARBA" id="ARBA00023163"/>
    </source>
</evidence>
<dbReference type="AlphaFoldDB" id="A0A5D0R807"/>
<dbReference type="SUPFAM" id="SSF53850">
    <property type="entry name" value="Periplasmic binding protein-like II"/>
    <property type="match status" value="1"/>
</dbReference>
<dbReference type="EMBL" id="VSIY01000015">
    <property type="protein sequence ID" value="TYB77607.1"/>
    <property type="molecule type" value="Genomic_DNA"/>
</dbReference>
<dbReference type="Gene3D" id="3.40.190.10">
    <property type="entry name" value="Periplasmic binding protein-like II"/>
    <property type="match status" value="2"/>
</dbReference>
<name>A0A5D0R807_9RHOB</name>
<comment type="similarity">
    <text evidence="1">Belongs to the LysR transcriptional regulatory family.</text>
</comment>
<dbReference type="NCBIfam" id="NF045990">
    <property type="entry name" value="TransRegCbbRRhodb"/>
    <property type="match status" value="1"/>
</dbReference>
<proteinExistence type="inferred from homology"/>
<dbReference type="InterPro" id="IPR036390">
    <property type="entry name" value="WH_DNA-bd_sf"/>
</dbReference>
<dbReference type="InterPro" id="IPR005119">
    <property type="entry name" value="LysR_subst-bd"/>
</dbReference>
<dbReference type="GO" id="GO:0003700">
    <property type="term" value="F:DNA-binding transcription factor activity"/>
    <property type="evidence" value="ECO:0007669"/>
    <property type="project" value="InterPro"/>
</dbReference>
<protein>
    <recommendedName>
        <fullName evidence="5">HTH-type transcriptional regulator CbbR</fullName>
    </recommendedName>
    <alternativeName>
        <fullName evidence="6">RuBisCO operon transcriptional regulator</fullName>
    </alternativeName>
</protein>
<dbReference type="PANTHER" id="PTHR30126">
    <property type="entry name" value="HTH-TYPE TRANSCRIPTIONAL REGULATOR"/>
    <property type="match status" value="1"/>
</dbReference>
<evidence type="ECO:0000256" key="2">
    <source>
        <dbReference type="ARBA" id="ARBA00023015"/>
    </source>
</evidence>
<dbReference type="InterPro" id="IPR000847">
    <property type="entry name" value="LysR_HTH_N"/>
</dbReference>
<dbReference type="PROSITE" id="PS50931">
    <property type="entry name" value="HTH_LYSR"/>
    <property type="match status" value="1"/>
</dbReference>
<dbReference type="Proteomes" id="UP000322080">
    <property type="component" value="Unassembled WGS sequence"/>
</dbReference>
<dbReference type="Pfam" id="PF03466">
    <property type="entry name" value="LysR_substrate"/>
    <property type="match status" value="1"/>
</dbReference>
<comment type="caution">
    <text evidence="8">The sequence shown here is derived from an EMBL/GenBank/DDBJ whole genome shotgun (WGS) entry which is preliminary data.</text>
</comment>
<reference evidence="8 9" key="1">
    <citation type="submission" date="2019-08" db="EMBL/GenBank/DDBJ databases">
        <title>Identification of a novel species of the genus Boseongicola.</title>
        <authorList>
            <person name="Zhang X.-Q."/>
        </authorList>
    </citation>
    <scope>NUCLEOTIDE SEQUENCE [LARGE SCALE GENOMIC DNA]</scope>
    <source>
        <strain evidence="8 9">HY14</strain>
    </source>
</reference>
<evidence type="ECO:0000313" key="9">
    <source>
        <dbReference type="Proteomes" id="UP000322080"/>
    </source>
</evidence>
<keyword evidence="9" id="KW-1185">Reference proteome</keyword>
<evidence type="ECO:0000256" key="6">
    <source>
        <dbReference type="ARBA" id="ARBA00043141"/>
    </source>
</evidence>
<dbReference type="RefSeq" id="WP_148379535.1">
    <property type="nucleotide sequence ID" value="NZ_VSIY01000015.1"/>
</dbReference>
<evidence type="ECO:0000313" key="8">
    <source>
        <dbReference type="EMBL" id="TYB77607.1"/>
    </source>
</evidence>
<keyword evidence="2" id="KW-0805">Transcription regulation</keyword>
<evidence type="ECO:0000256" key="1">
    <source>
        <dbReference type="ARBA" id="ARBA00009437"/>
    </source>
</evidence>
<dbReference type="SUPFAM" id="SSF46785">
    <property type="entry name" value="Winged helix' DNA-binding domain"/>
    <property type="match status" value="1"/>
</dbReference>
<dbReference type="Gene3D" id="1.10.10.10">
    <property type="entry name" value="Winged helix-like DNA-binding domain superfamily/Winged helix DNA-binding domain"/>
    <property type="match status" value="1"/>
</dbReference>
<feature type="domain" description="HTH lysR-type" evidence="7">
    <location>
        <begin position="7"/>
        <end position="65"/>
    </location>
</feature>
<dbReference type="PANTHER" id="PTHR30126:SF5">
    <property type="entry name" value="HTH-TYPE TRANSCRIPTIONAL ACTIVATOR CMPR"/>
    <property type="match status" value="1"/>
</dbReference>
<evidence type="ECO:0000256" key="3">
    <source>
        <dbReference type="ARBA" id="ARBA00023125"/>
    </source>
</evidence>
<keyword evidence="4" id="KW-0804">Transcription</keyword>
<gene>
    <name evidence="8" type="ORF">FVF75_15195</name>
</gene>
<sequence>MRRTDAITLKQLRALAAVATHGSITRAAEAIRLTPPAVHAQLKQLADHCEAPMLLRGEGGGMDLTEEGRLVVATVARIESELEACLRDVTEHRKGRAGLVRIGVVSTGKYYAPALVATLKSAFPDIKVELIIGNREQIIAALEARQVHLAIMGRPPRMPANVSEPLGPHPHVLIAPPGHRLAGVANIAADDLFDETFIGREDGSGTRILMSRFLDRIGDGRPYEVITMSSNETIKQAVIAGLGVALISQHTVVEELHAGRLVTLDLPGLPIERTWFLLHRADTPLTPAAQRIHDHIAAMRGSFLPKL</sequence>